<dbReference type="Pfam" id="PF13487">
    <property type="entry name" value="HD_5"/>
    <property type="match status" value="1"/>
</dbReference>
<dbReference type="EMBL" id="MAYW01000029">
    <property type="protein sequence ID" value="ODS33423.1"/>
    <property type="molecule type" value="Genomic_DNA"/>
</dbReference>
<dbReference type="PANTHER" id="PTHR45228">
    <property type="entry name" value="CYCLIC DI-GMP PHOSPHODIESTERASE TM_0186-RELATED"/>
    <property type="match status" value="1"/>
</dbReference>
<comment type="caution">
    <text evidence="8">The sequence shown here is derived from an EMBL/GenBank/DDBJ whole genome shotgun (WGS) entry which is preliminary data.</text>
</comment>
<dbReference type="InterPro" id="IPR003607">
    <property type="entry name" value="HD/PDEase_dom"/>
</dbReference>
<dbReference type="InterPro" id="IPR052020">
    <property type="entry name" value="Cyclic_di-GMP/3'3'-cGAMP_PDE"/>
</dbReference>
<dbReference type="Gene3D" id="1.10.3210.10">
    <property type="entry name" value="Hypothetical protein af1432"/>
    <property type="match status" value="1"/>
</dbReference>
<organism evidence="8 9">
    <name type="scientific">Candidatus Scalindua rubra</name>
    <dbReference type="NCBI Taxonomy" id="1872076"/>
    <lineage>
        <taxon>Bacteria</taxon>
        <taxon>Pseudomonadati</taxon>
        <taxon>Planctomycetota</taxon>
        <taxon>Candidatus Brocadiia</taxon>
        <taxon>Candidatus Brocadiales</taxon>
        <taxon>Candidatus Scalinduaceae</taxon>
        <taxon>Candidatus Scalindua</taxon>
    </lineage>
</organism>
<reference evidence="8 9" key="1">
    <citation type="submission" date="2016-07" db="EMBL/GenBank/DDBJ databases">
        <title>Draft genome of Scalindua rubra, obtained from a brine-seawater interface in the Red Sea, sheds light on salt adaptation in anammox bacteria.</title>
        <authorList>
            <person name="Speth D.R."/>
            <person name="Lagkouvardos I."/>
            <person name="Wang Y."/>
            <person name="Qian P.-Y."/>
            <person name="Dutilh B.E."/>
            <person name="Jetten M.S."/>
        </authorList>
    </citation>
    <scope>NUCLEOTIDE SEQUENCE [LARGE SCALE GENOMIC DNA]</scope>
    <source>
        <strain evidence="8">BSI-1</strain>
    </source>
</reference>
<sequence>MNEQIKILVVDDEPKICNLIEELLKREGYQVDTSLSGVEALQMMKKHNYQMLLTDLKMPGIDGLELVQKVKKEYPEVRTIMVTGYATVQTAVQSLRYGIDDYITKPFNIFELQKAVRQTLYTRQVAMENMRLLEDLKKTNLELNFHKQELAEKVQTTSQHLSEVNKDLVQKINELATINEISKAITSVLDMDELLNLCLKEINEKLKVKHSSIMLVDEKSNELIVKACQGHRCEQILGKTQKIAEGVAGRVVKDKNPILVRDIENDIRFSRSERPGYKTKSFVSAPLVLEKRILGVINVIDKISGESFCETDVNLLCTIAGQVSIALENARLYEALEENCFNTVKSLAASLDAKDRYTSGHSQRVSEYSSIIADIMGVSAKGRNTLLHAALLHDIGKIGISELILNKPDRLDESEFNTIKSHPTTGEKILEPLDFFKEARHLIRSHHESFDGRGYPDRLSGEDIPLLSKIMTVADAFDAMISERTYRPPRKTMEAISELKRASGKQFDPDVVDAFASSEIIKMKSNLEAYS</sequence>
<dbReference type="AlphaFoldDB" id="A0A1E3XCT6"/>
<dbReference type="InterPro" id="IPR006675">
    <property type="entry name" value="HDIG_dom"/>
</dbReference>
<dbReference type="SUPFAM" id="SSF109604">
    <property type="entry name" value="HD-domain/PDEase-like"/>
    <property type="match status" value="1"/>
</dbReference>
<dbReference type="SMART" id="SM00471">
    <property type="entry name" value="HDc"/>
    <property type="match status" value="1"/>
</dbReference>
<feature type="coiled-coil region" evidence="4">
    <location>
        <begin position="129"/>
        <end position="156"/>
    </location>
</feature>
<dbReference type="GO" id="GO:0016301">
    <property type="term" value="F:kinase activity"/>
    <property type="evidence" value="ECO:0007669"/>
    <property type="project" value="UniProtKB-KW"/>
</dbReference>
<protein>
    <submittedName>
        <fullName evidence="8">Putative phosphohydrolase</fullName>
    </submittedName>
</protein>
<dbReference type="GO" id="GO:0000160">
    <property type="term" value="P:phosphorelay signal transduction system"/>
    <property type="evidence" value="ECO:0007669"/>
    <property type="project" value="InterPro"/>
</dbReference>
<dbReference type="Pfam" id="PF00072">
    <property type="entry name" value="Response_reg"/>
    <property type="match status" value="1"/>
</dbReference>
<dbReference type="Gene3D" id="3.40.50.2300">
    <property type="match status" value="1"/>
</dbReference>
<dbReference type="InterPro" id="IPR037522">
    <property type="entry name" value="HD_GYP_dom"/>
</dbReference>
<evidence type="ECO:0000259" key="7">
    <source>
        <dbReference type="PROSITE" id="PS51832"/>
    </source>
</evidence>
<dbReference type="Pfam" id="PF13185">
    <property type="entry name" value="GAF_2"/>
    <property type="match status" value="1"/>
</dbReference>
<feature type="domain" description="Response regulatory" evidence="5">
    <location>
        <begin position="6"/>
        <end position="120"/>
    </location>
</feature>
<keyword evidence="4" id="KW-0175">Coiled coil</keyword>
<keyword evidence="2" id="KW-0418">Kinase</keyword>
<evidence type="ECO:0000313" key="9">
    <source>
        <dbReference type="Proteomes" id="UP000094056"/>
    </source>
</evidence>
<dbReference type="Gene3D" id="3.30.450.40">
    <property type="match status" value="1"/>
</dbReference>
<keyword evidence="8" id="KW-0378">Hydrolase</keyword>
<accession>A0A1E3XCT6</accession>
<proteinExistence type="predicted"/>
<dbReference type="InterPro" id="IPR006674">
    <property type="entry name" value="HD_domain"/>
</dbReference>
<feature type="domain" description="HD-GYP" evidence="7">
    <location>
        <begin position="336"/>
        <end position="531"/>
    </location>
</feature>
<keyword evidence="1" id="KW-0808">Transferase</keyword>
<dbReference type="PATRIC" id="fig|1872076.5.peg.1694"/>
<dbReference type="SUPFAM" id="SSF52172">
    <property type="entry name" value="CheY-like"/>
    <property type="match status" value="1"/>
</dbReference>
<dbReference type="NCBIfam" id="TIGR00277">
    <property type="entry name" value="HDIG"/>
    <property type="match status" value="1"/>
</dbReference>
<gene>
    <name evidence="8" type="ORF">SCARUB_01460</name>
</gene>
<name>A0A1E3XCT6_9BACT</name>
<evidence type="ECO:0000259" key="5">
    <source>
        <dbReference type="PROSITE" id="PS50110"/>
    </source>
</evidence>
<evidence type="ECO:0000256" key="1">
    <source>
        <dbReference type="ARBA" id="ARBA00022679"/>
    </source>
</evidence>
<dbReference type="Proteomes" id="UP000094056">
    <property type="component" value="Unassembled WGS sequence"/>
</dbReference>
<dbReference type="SMART" id="SM00448">
    <property type="entry name" value="REC"/>
    <property type="match status" value="1"/>
</dbReference>
<dbReference type="InterPro" id="IPR029016">
    <property type="entry name" value="GAF-like_dom_sf"/>
</dbReference>
<dbReference type="PROSITE" id="PS51831">
    <property type="entry name" value="HD"/>
    <property type="match status" value="1"/>
</dbReference>
<evidence type="ECO:0000256" key="3">
    <source>
        <dbReference type="PROSITE-ProRule" id="PRU00169"/>
    </source>
</evidence>
<evidence type="ECO:0000256" key="2">
    <source>
        <dbReference type="ARBA" id="ARBA00022777"/>
    </source>
</evidence>
<dbReference type="CDD" id="cd00077">
    <property type="entry name" value="HDc"/>
    <property type="match status" value="1"/>
</dbReference>
<evidence type="ECO:0000259" key="6">
    <source>
        <dbReference type="PROSITE" id="PS51831"/>
    </source>
</evidence>
<dbReference type="GO" id="GO:0016787">
    <property type="term" value="F:hydrolase activity"/>
    <property type="evidence" value="ECO:0007669"/>
    <property type="project" value="UniProtKB-KW"/>
</dbReference>
<dbReference type="PROSITE" id="PS50110">
    <property type="entry name" value="RESPONSE_REGULATORY"/>
    <property type="match status" value="1"/>
</dbReference>
<dbReference type="PROSITE" id="PS51832">
    <property type="entry name" value="HD_GYP"/>
    <property type="match status" value="1"/>
</dbReference>
<feature type="modified residue" description="4-aspartylphosphate" evidence="3">
    <location>
        <position position="55"/>
    </location>
</feature>
<dbReference type="InterPro" id="IPR011006">
    <property type="entry name" value="CheY-like_superfamily"/>
</dbReference>
<dbReference type="SMART" id="SM00065">
    <property type="entry name" value="GAF"/>
    <property type="match status" value="1"/>
</dbReference>
<evidence type="ECO:0000256" key="4">
    <source>
        <dbReference type="SAM" id="Coils"/>
    </source>
</evidence>
<dbReference type="InterPro" id="IPR001789">
    <property type="entry name" value="Sig_transdc_resp-reg_receiver"/>
</dbReference>
<evidence type="ECO:0000313" key="8">
    <source>
        <dbReference type="EMBL" id="ODS33423.1"/>
    </source>
</evidence>
<feature type="domain" description="HD" evidence="6">
    <location>
        <begin position="358"/>
        <end position="480"/>
    </location>
</feature>
<keyword evidence="3" id="KW-0597">Phosphoprotein</keyword>
<dbReference type="SUPFAM" id="SSF55781">
    <property type="entry name" value="GAF domain-like"/>
    <property type="match status" value="1"/>
</dbReference>
<dbReference type="InterPro" id="IPR003018">
    <property type="entry name" value="GAF"/>
</dbReference>